<dbReference type="AlphaFoldDB" id="A0A1M7YKG6"/>
<organism evidence="2 3">
    <name type="scientific">Desulfopila aestuarii DSM 18488</name>
    <dbReference type="NCBI Taxonomy" id="1121416"/>
    <lineage>
        <taxon>Bacteria</taxon>
        <taxon>Pseudomonadati</taxon>
        <taxon>Thermodesulfobacteriota</taxon>
        <taxon>Desulfobulbia</taxon>
        <taxon>Desulfobulbales</taxon>
        <taxon>Desulfocapsaceae</taxon>
        <taxon>Desulfopila</taxon>
    </lineage>
</organism>
<sequence length="125" mass="13957">MLAFRAEDIQFSLDDLGAGYSSLSYLKLLPLEQIKIDQSFVRDLLTNVDDATIAKTIINLTRDFGMNAIAEGAETEAQQRLLENLGCHTYQSYLYARPAYQNPVMIKVSTGSLNQHLATRILDVS</sequence>
<dbReference type="PROSITE" id="PS50883">
    <property type="entry name" value="EAL"/>
    <property type="match status" value="1"/>
</dbReference>
<dbReference type="InterPro" id="IPR001633">
    <property type="entry name" value="EAL_dom"/>
</dbReference>
<evidence type="ECO:0000313" key="2">
    <source>
        <dbReference type="EMBL" id="SHO53113.1"/>
    </source>
</evidence>
<dbReference type="PANTHER" id="PTHR33121">
    <property type="entry name" value="CYCLIC DI-GMP PHOSPHODIESTERASE PDEF"/>
    <property type="match status" value="1"/>
</dbReference>
<dbReference type="Gene3D" id="3.20.20.450">
    <property type="entry name" value="EAL domain"/>
    <property type="match status" value="1"/>
</dbReference>
<dbReference type="InterPro" id="IPR050706">
    <property type="entry name" value="Cyclic-di-GMP_PDE-like"/>
</dbReference>
<protein>
    <submittedName>
        <fullName evidence="2">EAL domain-containing protein</fullName>
    </submittedName>
</protein>
<dbReference type="CDD" id="cd01948">
    <property type="entry name" value="EAL"/>
    <property type="match status" value="1"/>
</dbReference>
<dbReference type="STRING" id="1121416.SAMN02745220_04931"/>
<evidence type="ECO:0000259" key="1">
    <source>
        <dbReference type="PROSITE" id="PS50883"/>
    </source>
</evidence>
<gene>
    <name evidence="2" type="ORF">SAMN02745220_04931</name>
</gene>
<dbReference type="InterPro" id="IPR035919">
    <property type="entry name" value="EAL_sf"/>
</dbReference>
<evidence type="ECO:0000313" key="3">
    <source>
        <dbReference type="Proteomes" id="UP000184603"/>
    </source>
</evidence>
<dbReference type="GO" id="GO:0071111">
    <property type="term" value="F:cyclic-guanylate-specific phosphodiesterase activity"/>
    <property type="evidence" value="ECO:0007669"/>
    <property type="project" value="InterPro"/>
</dbReference>
<dbReference type="EMBL" id="FRFE01000046">
    <property type="protein sequence ID" value="SHO53113.1"/>
    <property type="molecule type" value="Genomic_DNA"/>
</dbReference>
<keyword evidence="3" id="KW-1185">Reference proteome</keyword>
<feature type="domain" description="EAL" evidence="1">
    <location>
        <begin position="1"/>
        <end position="112"/>
    </location>
</feature>
<dbReference type="RefSeq" id="WP_143170869.1">
    <property type="nucleotide sequence ID" value="NZ_FRFE01000046.1"/>
</dbReference>
<dbReference type="SUPFAM" id="SSF141868">
    <property type="entry name" value="EAL domain-like"/>
    <property type="match status" value="1"/>
</dbReference>
<proteinExistence type="predicted"/>
<dbReference type="PANTHER" id="PTHR33121:SF71">
    <property type="entry name" value="OXYGEN SENSOR PROTEIN DOSP"/>
    <property type="match status" value="1"/>
</dbReference>
<dbReference type="Pfam" id="PF00563">
    <property type="entry name" value="EAL"/>
    <property type="match status" value="1"/>
</dbReference>
<dbReference type="Proteomes" id="UP000184603">
    <property type="component" value="Unassembled WGS sequence"/>
</dbReference>
<dbReference type="OrthoDB" id="9812358at2"/>
<reference evidence="2 3" key="1">
    <citation type="submission" date="2016-12" db="EMBL/GenBank/DDBJ databases">
        <authorList>
            <person name="Song W.-J."/>
            <person name="Kurnit D.M."/>
        </authorList>
    </citation>
    <scope>NUCLEOTIDE SEQUENCE [LARGE SCALE GENOMIC DNA]</scope>
    <source>
        <strain evidence="2 3">DSM 18488</strain>
    </source>
</reference>
<name>A0A1M7YKG6_9BACT</name>
<accession>A0A1M7YKG6</accession>
<dbReference type="SMART" id="SM00052">
    <property type="entry name" value="EAL"/>
    <property type="match status" value="1"/>
</dbReference>